<dbReference type="GO" id="GO:0006099">
    <property type="term" value="P:tricarboxylic acid cycle"/>
    <property type="evidence" value="ECO:0007669"/>
    <property type="project" value="UniProtKB-KW"/>
</dbReference>
<keyword evidence="6 10" id="KW-0520">NAD</keyword>
<comment type="subunit">
    <text evidence="2">Homodimer.</text>
</comment>
<protein>
    <recommendedName>
        <fullName evidence="3 12">Malate dehydrogenase</fullName>
        <ecNumber evidence="3 12">1.1.1.37</ecNumber>
    </recommendedName>
</protein>
<evidence type="ECO:0000256" key="4">
    <source>
        <dbReference type="ARBA" id="ARBA00022532"/>
    </source>
</evidence>
<gene>
    <name evidence="15" type="primary">MDH1</name>
    <name evidence="15" type="ORF">MOBT1_001050</name>
</gene>
<sequence>MFARAALRNSVRAPATARYFSQTAAANRKVAVLGASGGIGQPLSLLLKLNPKVTDLRLYDIRLAPGVAADLSHINTPAKTTGYAQEDLEGALDGAEVILIPAGVPRKPGMTRDDLFNTNASIVRDLAKAAAKVSPKAYLGIISNPVNSTVPIVAEVFKKAGVYDPKRLFGVTTLDVTRAATFLSGIANSNPESTDVPVVGGHSGVTIVPLLSQAAQSDSVKAGEQYDKLVHRIQFGGDEVVKAKDGAGSATLSMAYAAAVFTEGLLKALNGEAGVKQCAFVESPLFKDQVEYFASPVELGTDGVKNIPALPKLTEEEQKLLDACLPDLAKNIKKGVSWVAENP</sequence>
<proteinExistence type="inferred from homology"/>
<evidence type="ECO:0000256" key="6">
    <source>
        <dbReference type="ARBA" id="ARBA00023027"/>
    </source>
</evidence>
<dbReference type="FunFam" id="3.40.50.720:FF:000013">
    <property type="entry name" value="Malate dehydrogenase"/>
    <property type="match status" value="1"/>
</dbReference>
<dbReference type="InterPro" id="IPR010097">
    <property type="entry name" value="Malate_DH_type1"/>
</dbReference>
<dbReference type="SUPFAM" id="SSF51735">
    <property type="entry name" value="NAD(P)-binding Rossmann-fold domains"/>
    <property type="match status" value="1"/>
</dbReference>
<feature type="domain" description="Lactate/malate dehydrogenase C-terminal" evidence="14">
    <location>
        <begin position="172"/>
        <end position="337"/>
    </location>
</feature>
<feature type="binding site" evidence="9">
    <location>
        <position position="144"/>
    </location>
    <ligand>
        <name>substrate</name>
    </ligand>
</feature>
<feature type="binding site" evidence="9">
    <location>
        <position position="178"/>
    </location>
    <ligand>
        <name>substrate</name>
    </ligand>
</feature>
<evidence type="ECO:0000256" key="10">
    <source>
        <dbReference type="PIRSR" id="PIRSR000102-3"/>
    </source>
</evidence>
<dbReference type="GO" id="GO:0005739">
    <property type="term" value="C:mitochondrion"/>
    <property type="evidence" value="ECO:0007669"/>
    <property type="project" value="TreeGrafter"/>
</dbReference>
<dbReference type="NCBIfam" id="TIGR01772">
    <property type="entry name" value="MDH_euk_gproteo"/>
    <property type="match status" value="1"/>
</dbReference>
<dbReference type="SUPFAM" id="SSF56327">
    <property type="entry name" value="LDH C-terminal domain-like"/>
    <property type="match status" value="1"/>
</dbReference>
<evidence type="ECO:0000256" key="5">
    <source>
        <dbReference type="ARBA" id="ARBA00023002"/>
    </source>
</evidence>
<evidence type="ECO:0000256" key="7">
    <source>
        <dbReference type="ARBA" id="ARBA00048313"/>
    </source>
</evidence>
<accession>A0AAF0E392</accession>
<feature type="binding site" evidence="10">
    <location>
        <position position="60"/>
    </location>
    <ligand>
        <name>NAD(+)</name>
        <dbReference type="ChEBI" id="CHEBI:57540"/>
    </ligand>
</feature>
<comment type="catalytic activity">
    <reaction evidence="7 12">
        <text>(S)-malate + NAD(+) = oxaloacetate + NADH + H(+)</text>
        <dbReference type="Rhea" id="RHEA:21432"/>
        <dbReference type="ChEBI" id="CHEBI:15378"/>
        <dbReference type="ChEBI" id="CHEBI:15589"/>
        <dbReference type="ChEBI" id="CHEBI:16452"/>
        <dbReference type="ChEBI" id="CHEBI:57540"/>
        <dbReference type="ChEBI" id="CHEBI:57945"/>
        <dbReference type="EC" id="1.1.1.37"/>
    </reaction>
</comment>
<dbReference type="InterPro" id="IPR022383">
    <property type="entry name" value="Lactate/malate_DH_C"/>
</dbReference>
<dbReference type="Gene3D" id="3.90.110.10">
    <property type="entry name" value="Lactate dehydrogenase/glycoside hydrolase, family 4, C-terminal"/>
    <property type="match status" value="1"/>
</dbReference>
<evidence type="ECO:0000256" key="8">
    <source>
        <dbReference type="PIRSR" id="PIRSR000102-1"/>
    </source>
</evidence>
<name>A0AAF0E392_9BASI</name>
<dbReference type="PROSITE" id="PS00068">
    <property type="entry name" value="MDH"/>
    <property type="match status" value="1"/>
</dbReference>
<feature type="active site" description="Proton acceptor" evidence="8">
    <location>
        <position position="202"/>
    </location>
</feature>
<evidence type="ECO:0000259" key="14">
    <source>
        <dbReference type="Pfam" id="PF02866"/>
    </source>
</evidence>
<organism evidence="15 16">
    <name type="scientific">Malassezia obtusa</name>
    <dbReference type="NCBI Taxonomy" id="76774"/>
    <lineage>
        <taxon>Eukaryota</taxon>
        <taxon>Fungi</taxon>
        <taxon>Dikarya</taxon>
        <taxon>Basidiomycota</taxon>
        <taxon>Ustilaginomycotina</taxon>
        <taxon>Malasseziomycetes</taxon>
        <taxon>Malasseziales</taxon>
        <taxon>Malasseziaceae</taxon>
        <taxon>Malassezia</taxon>
    </lineage>
</organism>
<feature type="binding site" evidence="10">
    <location>
        <position position="119"/>
    </location>
    <ligand>
        <name>NAD(+)</name>
        <dbReference type="ChEBI" id="CHEBI:57540"/>
    </ligand>
</feature>
<dbReference type="Pfam" id="PF00056">
    <property type="entry name" value="Ldh_1_N"/>
    <property type="match status" value="1"/>
</dbReference>
<evidence type="ECO:0000256" key="2">
    <source>
        <dbReference type="ARBA" id="ARBA00011738"/>
    </source>
</evidence>
<feature type="binding site" evidence="10">
    <location>
        <begin position="142"/>
        <end position="144"/>
    </location>
    <ligand>
        <name>NAD(+)</name>
        <dbReference type="ChEBI" id="CHEBI:57540"/>
    </ligand>
</feature>
<evidence type="ECO:0000256" key="9">
    <source>
        <dbReference type="PIRSR" id="PIRSR000102-2"/>
    </source>
</evidence>
<dbReference type="FunFam" id="3.90.110.10:FF:000001">
    <property type="entry name" value="Malate dehydrogenase"/>
    <property type="match status" value="1"/>
</dbReference>
<feature type="binding site" evidence="9">
    <location>
        <position position="112"/>
    </location>
    <ligand>
        <name>substrate</name>
    </ligand>
</feature>
<dbReference type="InterPro" id="IPR001557">
    <property type="entry name" value="L-lactate/malate_DH"/>
</dbReference>
<dbReference type="GO" id="GO:0030060">
    <property type="term" value="F:L-malate dehydrogenase (NAD+) activity"/>
    <property type="evidence" value="ECO:0007669"/>
    <property type="project" value="UniProtKB-EC"/>
</dbReference>
<evidence type="ECO:0000313" key="16">
    <source>
        <dbReference type="Proteomes" id="UP001214603"/>
    </source>
</evidence>
<dbReference type="InterPro" id="IPR015955">
    <property type="entry name" value="Lactate_DH/Glyco_Ohase_4_C"/>
</dbReference>
<keyword evidence="5 11" id="KW-0560">Oxidoreductase</keyword>
<dbReference type="Proteomes" id="UP001214603">
    <property type="component" value="Chromosome 1"/>
</dbReference>
<evidence type="ECO:0000256" key="1">
    <source>
        <dbReference type="ARBA" id="ARBA00008824"/>
    </source>
</evidence>
<evidence type="ECO:0000313" key="15">
    <source>
        <dbReference type="EMBL" id="WFD02368.1"/>
    </source>
</evidence>
<dbReference type="InterPro" id="IPR001236">
    <property type="entry name" value="Lactate/malate_DH_N"/>
</dbReference>
<dbReference type="EC" id="1.1.1.37" evidence="3 12"/>
<keyword evidence="16" id="KW-1185">Reference proteome</keyword>
<dbReference type="AlphaFoldDB" id="A0AAF0E392"/>
<dbReference type="Pfam" id="PF02866">
    <property type="entry name" value="Ldh_1_C"/>
    <property type="match status" value="1"/>
</dbReference>
<feature type="domain" description="Lactate/malate dehydrogenase N-terminal" evidence="13">
    <location>
        <begin position="29"/>
        <end position="170"/>
    </location>
</feature>
<dbReference type="InterPro" id="IPR036291">
    <property type="entry name" value="NAD(P)-bd_dom_sf"/>
</dbReference>
<evidence type="ECO:0000256" key="11">
    <source>
        <dbReference type="RuleBase" id="RU003369"/>
    </source>
</evidence>
<evidence type="ECO:0000256" key="3">
    <source>
        <dbReference type="ARBA" id="ARBA00012995"/>
    </source>
</evidence>
<dbReference type="PANTHER" id="PTHR11540">
    <property type="entry name" value="MALATE AND LACTATE DEHYDROGENASE"/>
    <property type="match status" value="1"/>
</dbReference>
<dbReference type="Gene3D" id="3.40.50.720">
    <property type="entry name" value="NAD(P)-binding Rossmann-like Domain"/>
    <property type="match status" value="1"/>
</dbReference>
<dbReference type="PANTHER" id="PTHR11540:SF73">
    <property type="entry name" value="MALATE DEHYDROGENASE, MITOCHONDRIAL"/>
    <property type="match status" value="1"/>
</dbReference>
<dbReference type="GO" id="GO:0006108">
    <property type="term" value="P:malate metabolic process"/>
    <property type="evidence" value="ECO:0007669"/>
    <property type="project" value="InterPro"/>
</dbReference>
<evidence type="ECO:0000256" key="12">
    <source>
        <dbReference type="RuleBase" id="RU003405"/>
    </source>
</evidence>
<dbReference type="CDD" id="cd01337">
    <property type="entry name" value="MDH_glyoxysomal_mitochondrial"/>
    <property type="match status" value="1"/>
</dbReference>
<evidence type="ECO:0000259" key="13">
    <source>
        <dbReference type="Pfam" id="PF00056"/>
    </source>
</evidence>
<feature type="binding site" evidence="10">
    <location>
        <begin position="34"/>
        <end position="40"/>
    </location>
    <ligand>
        <name>NAD(+)</name>
        <dbReference type="ChEBI" id="CHEBI:57540"/>
    </ligand>
</feature>
<feature type="binding site" evidence="10">
    <location>
        <position position="254"/>
    </location>
    <ligand>
        <name>NAD(+)</name>
        <dbReference type="ChEBI" id="CHEBI:57540"/>
    </ligand>
</feature>
<dbReference type="PIRSF" id="PIRSF000102">
    <property type="entry name" value="Lac_mal_DH"/>
    <property type="match status" value="1"/>
</dbReference>
<reference evidence="15" key="1">
    <citation type="submission" date="2023-03" db="EMBL/GenBank/DDBJ databases">
        <title>Mating type loci evolution in Malassezia.</title>
        <authorList>
            <person name="Coelho M.A."/>
        </authorList>
    </citation>
    <scope>NUCLEOTIDE SEQUENCE</scope>
    <source>
        <strain evidence="15">CBS 7876</strain>
    </source>
</reference>
<keyword evidence="4 12" id="KW-0816">Tricarboxylic acid cycle</keyword>
<feature type="binding site" evidence="9">
    <location>
        <position position="106"/>
    </location>
    <ligand>
        <name>substrate</name>
    </ligand>
</feature>
<dbReference type="InterPro" id="IPR001252">
    <property type="entry name" value="Malate_DH_AS"/>
</dbReference>
<comment type="similarity">
    <text evidence="1">Belongs to the LDH/MDH superfamily. MDH type 1 family.</text>
</comment>
<dbReference type="EMBL" id="CP119934">
    <property type="protein sequence ID" value="WFD02368.1"/>
    <property type="molecule type" value="Genomic_DNA"/>
</dbReference>